<name>A0A671QP43_9TELE</name>
<dbReference type="Proteomes" id="UP000472260">
    <property type="component" value="Unassembled WGS sequence"/>
</dbReference>
<reference evidence="2" key="2">
    <citation type="submission" date="2025-09" db="UniProtKB">
        <authorList>
            <consortium name="Ensembl"/>
        </authorList>
    </citation>
    <scope>IDENTIFICATION</scope>
</reference>
<dbReference type="Gene3D" id="1.10.2000.10">
    <property type="entry name" value="Frizzled cysteine-rich domain"/>
    <property type="match status" value="1"/>
</dbReference>
<organism evidence="2 3">
    <name type="scientific">Sinocyclocheilus anshuiensis</name>
    <dbReference type="NCBI Taxonomy" id="1608454"/>
    <lineage>
        <taxon>Eukaryota</taxon>
        <taxon>Metazoa</taxon>
        <taxon>Chordata</taxon>
        <taxon>Craniata</taxon>
        <taxon>Vertebrata</taxon>
        <taxon>Euteleostomi</taxon>
        <taxon>Actinopterygii</taxon>
        <taxon>Neopterygii</taxon>
        <taxon>Teleostei</taxon>
        <taxon>Ostariophysi</taxon>
        <taxon>Cypriniformes</taxon>
        <taxon>Cyprinidae</taxon>
        <taxon>Cyprininae</taxon>
        <taxon>Sinocyclocheilus</taxon>
    </lineage>
</organism>
<sequence>MDLLWVLYSMLTVCMAINMEATGSHSMFTCEPITLRMCQGLAYNTTFMPNLLNHYDQTSSNHHTLITV</sequence>
<dbReference type="SUPFAM" id="SSF63501">
    <property type="entry name" value="Frizzled cysteine-rich domain"/>
    <property type="match status" value="1"/>
</dbReference>
<accession>A0A671QP43</accession>
<dbReference type="AlphaFoldDB" id="A0A671QP43"/>
<keyword evidence="3" id="KW-1185">Reference proteome</keyword>
<evidence type="ECO:0000313" key="2">
    <source>
        <dbReference type="Ensembl" id="ENSSANP00000073682.1"/>
    </source>
</evidence>
<evidence type="ECO:0000313" key="3">
    <source>
        <dbReference type="Proteomes" id="UP000472260"/>
    </source>
</evidence>
<dbReference type="Ensembl" id="ENSSANT00000078344.1">
    <property type="protein sequence ID" value="ENSSANP00000073682.1"/>
    <property type="gene ID" value="ENSSANG00000036758.1"/>
</dbReference>
<evidence type="ECO:0000256" key="1">
    <source>
        <dbReference type="SAM" id="SignalP"/>
    </source>
</evidence>
<dbReference type="InterPro" id="IPR036790">
    <property type="entry name" value="Frizzled_dom_sf"/>
</dbReference>
<protein>
    <recommendedName>
        <fullName evidence="4">FZ domain-containing protein</fullName>
    </recommendedName>
</protein>
<feature type="signal peptide" evidence="1">
    <location>
        <begin position="1"/>
        <end position="16"/>
    </location>
</feature>
<evidence type="ECO:0008006" key="4">
    <source>
        <dbReference type="Google" id="ProtNLM"/>
    </source>
</evidence>
<reference evidence="2" key="1">
    <citation type="submission" date="2025-08" db="UniProtKB">
        <authorList>
            <consortium name="Ensembl"/>
        </authorList>
    </citation>
    <scope>IDENTIFICATION</scope>
</reference>
<keyword evidence="1" id="KW-0732">Signal</keyword>
<feature type="chain" id="PRO_5025463971" description="FZ domain-containing protein" evidence="1">
    <location>
        <begin position="17"/>
        <end position="68"/>
    </location>
</feature>
<proteinExistence type="predicted"/>